<feature type="region of interest" description="Disordered" evidence="1">
    <location>
        <begin position="65"/>
        <end position="90"/>
    </location>
</feature>
<feature type="region of interest" description="Disordered" evidence="1">
    <location>
        <begin position="168"/>
        <end position="195"/>
    </location>
</feature>
<dbReference type="EMBL" id="CP012159">
    <property type="protein sequence ID" value="AKT36810.1"/>
    <property type="molecule type" value="Genomic_DNA"/>
</dbReference>
<dbReference type="PROSITE" id="PS51257">
    <property type="entry name" value="PROKAR_LIPOPROTEIN"/>
    <property type="match status" value="1"/>
</dbReference>
<dbReference type="Proteomes" id="UP000067626">
    <property type="component" value="Chromosome"/>
</dbReference>
<organism evidence="2 3">
    <name type="scientific">Chondromyces crocatus</name>
    <dbReference type="NCBI Taxonomy" id="52"/>
    <lineage>
        <taxon>Bacteria</taxon>
        <taxon>Pseudomonadati</taxon>
        <taxon>Myxococcota</taxon>
        <taxon>Polyangia</taxon>
        <taxon>Polyangiales</taxon>
        <taxon>Polyangiaceae</taxon>
        <taxon>Chondromyces</taxon>
    </lineage>
</organism>
<evidence type="ECO:0000313" key="2">
    <source>
        <dbReference type="EMBL" id="AKT36810.1"/>
    </source>
</evidence>
<evidence type="ECO:0000313" key="3">
    <source>
        <dbReference type="Proteomes" id="UP000067626"/>
    </source>
</evidence>
<keyword evidence="3" id="KW-1185">Reference proteome</keyword>
<evidence type="ECO:0000256" key="1">
    <source>
        <dbReference type="SAM" id="MobiDB-lite"/>
    </source>
</evidence>
<reference evidence="2 3" key="1">
    <citation type="submission" date="2015-07" db="EMBL/GenBank/DDBJ databases">
        <title>Genome analysis of myxobacterium Chondromyces crocatus Cm c5 reveals a high potential for natural compound synthesis and the genetic basis for the loss of fruiting body formation.</title>
        <authorList>
            <person name="Zaburannyi N."/>
            <person name="Bunk B."/>
            <person name="Maier J."/>
            <person name="Overmann J."/>
            <person name="Mueller R."/>
        </authorList>
    </citation>
    <scope>NUCLEOTIDE SEQUENCE [LARGE SCALE GENOMIC DNA]</scope>
    <source>
        <strain evidence="2 3">Cm c5</strain>
    </source>
</reference>
<dbReference type="RefSeq" id="WP_050429266.1">
    <property type="nucleotide sequence ID" value="NZ_CP012159.1"/>
</dbReference>
<gene>
    <name evidence="2" type="ORF">CMC5_009310</name>
</gene>
<name>A0A0K1E7H0_CHOCO</name>
<accession>A0A0K1E7H0</accession>
<dbReference type="KEGG" id="ccro:CMC5_009310"/>
<sequence>MHTSRPGVPGAHLAVALVLAGACGEAQKPGGSSMGSRPTLACPAPIGPIVQKDCAGLGPSQAAAAAAAATGRPDPGDAQHATRTHAQRETSRVLETLRAQREALCHDFNACRLTTAEYRQERRRIDDTTSVVDAQAERLPRMSEQEAQATVKLLDTLRQRGALLPGARRGAESLPPLPPPQHPIVDQPLPPAKEEGGPWQPGVHMMQAVARVAAAAHHVEQSTSLGFDRDHACLLGAYVKTRTVQRMRQVFRGGVDYAILGGGGDSAIDVDIAIADPKGKVLISDTEDDAKPIVHFRPPVTGPYEIMIGLADASGPGSFVAIAVMHDGGYAISSDRLLQSFSRAILYGGKLSEQSPSGLVFHQEGDWSFFGTVLEPNQSNTFNGIDVVGMPMVALAAGDDSAQDLDIEVKEGSSDRVVAFDKDEDAVPNAVVEPGSYRVVVQNPSSQGPTLVTLMLLDMAR</sequence>
<proteinExistence type="predicted"/>
<protein>
    <submittedName>
        <fullName evidence="2">Uncharacterized protein</fullName>
    </submittedName>
</protein>
<dbReference type="OrthoDB" id="5501945at2"/>
<dbReference type="AlphaFoldDB" id="A0A0K1E7H0"/>